<dbReference type="InterPro" id="IPR001138">
    <property type="entry name" value="Zn2Cys6_DnaBD"/>
</dbReference>
<dbReference type="AlphaFoldDB" id="A0A5N6U3N7"/>
<keyword evidence="1" id="KW-0805">Transcription regulation</keyword>
<dbReference type="InterPro" id="IPR050987">
    <property type="entry name" value="AtrR-like"/>
</dbReference>
<organism evidence="7 8">
    <name type="scientific">Aspergillus avenaceus</name>
    <dbReference type="NCBI Taxonomy" id="36643"/>
    <lineage>
        <taxon>Eukaryota</taxon>
        <taxon>Fungi</taxon>
        <taxon>Dikarya</taxon>
        <taxon>Ascomycota</taxon>
        <taxon>Pezizomycotina</taxon>
        <taxon>Eurotiomycetes</taxon>
        <taxon>Eurotiomycetidae</taxon>
        <taxon>Eurotiales</taxon>
        <taxon>Aspergillaceae</taxon>
        <taxon>Aspergillus</taxon>
        <taxon>Aspergillus subgen. Circumdati</taxon>
    </lineage>
</organism>
<evidence type="ECO:0000259" key="6">
    <source>
        <dbReference type="PROSITE" id="PS50048"/>
    </source>
</evidence>
<keyword evidence="8" id="KW-1185">Reference proteome</keyword>
<feature type="compositionally biased region" description="Polar residues" evidence="5">
    <location>
        <begin position="583"/>
        <end position="603"/>
    </location>
</feature>
<name>A0A5N6U3N7_ASPAV</name>
<dbReference type="CDD" id="cd00067">
    <property type="entry name" value="GAL4"/>
    <property type="match status" value="1"/>
</dbReference>
<feature type="compositionally biased region" description="Basic and acidic residues" evidence="5">
    <location>
        <begin position="90"/>
        <end position="102"/>
    </location>
</feature>
<proteinExistence type="predicted"/>
<dbReference type="PROSITE" id="PS50048">
    <property type="entry name" value="ZN2_CY6_FUNGAL_2"/>
    <property type="match status" value="1"/>
</dbReference>
<dbReference type="InterPro" id="IPR036864">
    <property type="entry name" value="Zn2-C6_fun-type_DNA-bd_sf"/>
</dbReference>
<dbReference type="GO" id="GO:0000981">
    <property type="term" value="F:DNA-binding transcription factor activity, RNA polymerase II-specific"/>
    <property type="evidence" value="ECO:0007669"/>
    <property type="project" value="InterPro"/>
</dbReference>
<evidence type="ECO:0000256" key="3">
    <source>
        <dbReference type="ARBA" id="ARBA00023163"/>
    </source>
</evidence>
<keyword evidence="3" id="KW-0804">Transcription</keyword>
<feature type="domain" description="Zn(2)-C6 fungal-type" evidence="6">
    <location>
        <begin position="7"/>
        <end position="36"/>
    </location>
</feature>
<keyword evidence="2" id="KW-0238">DNA-binding</keyword>
<dbReference type="CDD" id="cd12148">
    <property type="entry name" value="fungal_TF_MHR"/>
    <property type="match status" value="1"/>
</dbReference>
<dbReference type="EMBL" id="ML742042">
    <property type="protein sequence ID" value="KAE8153235.1"/>
    <property type="molecule type" value="Genomic_DNA"/>
</dbReference>
<evidence type="ECO:0000313" key="7">
    <source>
        <dbReference type="EMBL" id="KAE8153235.1"/>
    </source>
</evidence>
<dbReference type="Proteomes" id="UP000325780">
    <property type="component" value="Unassembled WGS sequence"/>
</dbReference>
<feature type="compositionally biased region" description="Polar residues" evidence="5">
    <location>
        <begin position="159"/>
        <end position="169"/>
    </location>
</feature>
<dbReference type="SUPFAM" id="SSF57701">
    <property type="entry name" value="Zn2/Cys6 DNA-binding domain"/>
    <property type="match status" value="1"/>
</dbReference>
<dbReference type="OrthoDB" id="103819at2759"/>
<protein>
    <recommendedName>
        <fullName evidence="6">Zn(2)-C6 fungal-type domain-containing protein</fullName>
    </recommendedName>
</protein>
<accession>A0A5N6U3N7</accession>
<evidence type="ECO:0000256" key="1">
    <source>
        <dbReference type="ARBA" id="ARBA00023015"/>
    </source>
</evidence>
<dbReference type="GO" id="GO:0003677">
    <property type="term" value="F:DNA binding"/>
    <property type="evidence" value="ECO:0007669"/>
    <property type="project" value="UniProtKB-KW"/>
</dbReference>
<sequence length="668" mass="74684">MAEILAACDRCHSRKVKCDRQLKCANCADASVACRRRRPMRVSKQKVPLGIPEESIISLGEEPNRSRIEQSNSPSGPDGEGLVDPGLGREASRSDTSRRDEAVATSTHYSEQARVVIQTDLNSRNANNLPSSERRRILESAVKLVESIANGEEPDPERTATSSGMSNEYSHVDIPPVPPVEMLFMLLPEPVVCEGLYSHIRWPDHISDRTFEHMMTSLLNQDCQGQLWHQYSICVYVKAMFHLYQLSRLSANINVKQQLHKAKKTYEAAALHSLKHLNMMSTPSLTSIQALISGALLMQHISNMSQCWQLNSYAARQIIFLKYHRISNASTEISQEIQVAVCWCFYLDRTISSLLLRHPSLPELRIPPTDAITLDTSLPYNKLLLGLLDLAQVQSAILDINLNSDKVAKSHGIEICQGLQDQMATIHLKLVESRALISGPVLCDWIAADFCYFAIYVDILRTRVGYDGSQATHSACLVYSRQALQTFQFLQEHLNDLPGFIDPDPSFLTWTVSLYPATPFFVLFCNIINSSNIEDRTLVQRVIEGLSQFKPSPYLATLLRLLTSIQRLCDPLFATGQRRRPSSLPQGNVVSDQQPNQSASSPSIVPGPGMELPQDIHMSVFPSTTVHGTEELWGQGEQNVPFPTADDLMWELFNSQLPLGGYDMDIVL</sequence>
<dbReference type="SMART" id="SM00066">
    <property type="entry name" value="GAL4"/>
    <property type="match status" value="1"/>
</dbReference>
<evidence type="ECO:0000256" key="4">
    <source>
        <dbReference type="ARBA" id="ARBA00023242"/>
    </source>
</evidence>
<reference evidence="7 8" key="1">
    <citation type="submission" date="2019-04" db="EMBL/GenBank/DDBJ databases">
        <title>Friends and foes A comparative genomics study of 23 Aspergillus species from section Flavi.</title>
        <authorList>
            <consortium name="DOE Joint Genome Institute"/>
            <person name="Kjaerbolling I."/>
            <person name="Vesth T."/>
            <person name="Frisvad J.C."/>
            <person name="Nybo J.L."/>
            <person name="Theobald S."/>
            <person name="Kildgaard S."/>
            <person name="Isbrandt T."/>
            <person name="Kuo A."/>
            <person name="Sato A."/>
            <person name="Lyhne E.K."/>
            <person name="Kogle M.E."/>
            <person name="Wiebenga A."/>
            <person name="Kun R.S."/>
            <person name="Lubbers R.J."/>
            <person name="Makela M.R."/>
            <person name="Barry K."/>
            <person name="Chovatia M."/>
            <person name="Clum A."/>
            <person name="Daum C."/>
            <person name="Haridas S."/>
            <person name="He G."/>
            <person name="LaButti K."/>
            <person name="Lipzen A."/>
            <person name="Mondo S."/>
            <person name="Riley R."/>
            <person name="Salamov A."/>
            <person name="Simmons B.A."/>
            <person name="Magnuson J.K."/>
            <person name="Henrissat B."/>
            <person name="Mortensen U.H."/>
            <person name="Larsen T.O."/>
            <person name="Devries R.P."/>
            <person name="Grigoriev I.V."/>
            <person name="Machida M."/>
            <person name="Baker S.E."/>
            <person name="Andersen M.R."/>
        </authorList>
    </citation>
    <scope>NUCLEOTIDE SEQUENCE [LARGE SCALE GENOMIC DNA]</scope>
    <source>
        <strain evidence="7 8">IBT 18842</strain>
    </source>
</reference>
<dbReference type="PANTHER" id="PTHR46910">
    <property type="entry name" value="TRANSCRIPTION FACTOR PDR1"/>
    <property type="match status" value="1"/>
</dbReference>
<dbReference type="PANTHER" id="PTHR46910:SF1">
    <property type="entry name" value="MISCELLANEOUS ZN(II)2CYS6 TRANSCRIPTION FACTOR (EUROFUNG)-RELATED"/>
    <property type="match status" value="1"/>
</dbReference>
<keyword evidence="4" id="KW-0539">Nucleus</keyword>
<dbReference type="Pfam" id="PF00172">
    <property type="entry name" value="Zn_clus"/>
    <property type="match status" value="1"/>
</dbReference>
<dbReference type="GO" id="GO:0009893">
    <property type="term" value="P:positive regulation of metabolic process"/>
    <property type="evidence" value="ECO:0007669"/>
    <property type="project" value="UniProtKB-ARBA"/>
</dbReference>
<dbReference type="Gene3D" id="4.10.240.10">
    <property type="entry name" value="Zn(2)-C6 fungal-type DNA-binding domain"/>
    <property type="match status" value="1"/>
</dbReference>
<evidence type="ECO:0000256" key="2">
    <source>
        <dbReference type="ARBA" id="ARBA00023125"/>
    </source>
</evidence>
<feature type="region of interest" description="Disordered" evidence="5">
    <location>
        <begin position="149"/>
        <end position="169"/>
    </location>
</feature>
<gene>
    <name evidence="7" type="ORF">BDV25DRAFT_149904</name>
</gene>
<dbReference type="GO" id="GO:0008270">
    <property type="term" value="F:zinc ion binding"/>
    <property type="evidence" value="ECO:0007669"/>
    <property type="project" value="InterPro"/>
</dbReference>
<feature type="region of interest" description="Disordered" evidence="5">
    <location>
        <begin position="39"/>
        <end position="111"/>
    </location>
</feature>
<feature type="region of interest" description="Disordered" evidence="5">
    <location>
        <begin position="576"/>
        <end position="608"/>
    </location>
</feature>
<evidence type="ECO:0000256" key="5">
    <source>
        <dbReference type="SAM" id="MobiDB-lite"/>
    </source>
</evidence>
<evidence type="ECO:0000313" key="8">
    <source>
        <dbReference type="Proteomes" id="UP000325780"/>
    </source>
</evidence>
<dbReference type="PROSITE" id="PS00463">
    <property type="entry name" value="ZN2_CY6_FUNGAL_1"/>
    <property type="match status" value="1"/>
</dbReference>